<evidence type="ECO:0000256" key="8">
    <source>
        <dbReference type="ARBA" id="ARBA00023136"/>
    </source>
</evidence>
<evidence type="ECO:0000256" key="5">
    <source>
        <dbReference type="ARBA" id="ARBA00022692"/>
    </source>
</evidence>
<keyword evidence="4 11" id="KW-1134">Transmembrane beta strand</keyword>
<keyword evidence="7 13" id="KW-0798">TonB box</keyword>
<evidence type="ECO:0000256" key="14">
    <source>
        <dbReference type="SAM" id="SignalP"/>
    </source>
</evidence>
<feature type="short sequence motif" description="TonB C-terminal box" evidence="12">
    <location>
        <begin position="672"/>
        <end position="689"/>
    </location>
</feature>
<dbReference type="PANTHER" id="PTHR30069">
    <property type="entry name" value="TONB-DEPENDENT OUTER MEMBRANE RECEPTOR"/>
    <property type="match status" value="1"/>
</dbReference>
<accession>A0ABV7JE44</accession>
<evidence type="ECO:0000259" key="16">
    <source>
        <dbReference type="Pfam" id="PF07715"/>
    </source>
</evidence>
<evidence type="ECO:0000256" key="10">
    <source>
        <dbReference type="ARBA" id="ARBA00023237"/>
    </source>
</evidence>
<keyword evidence="18" id="KW-1185">Reference proteome</keyword>
<keyword evidence="9 17" id="KW-0675">Receptor</keyword>
<evidence type="ECO:0000256" key="3">
    <source>
        <dbReference type="ARBA" id="ARBA00022448"/>
    </source>
</evidence>
<dbReference type="InterPro" id="IPR012910">
    <property type="entry name" value="Plug_dom"/>
</dbReference>
<feature type="chain" id="PRO_5046084358" evidence="14">
    <location>
        <begin position="17"/>
        <end position="689"/>
    </location>
</feature>
<evidence type="ECO:0000256" key="7">
    <source>
        <dbReference type="ARBA" id="ARBA00023077"/>
    </source>
</evidence>
<dbReference type="InterPro" id="IPR000531">
    <property type="entry name" value="Beta-barrel_TonB"/>
</dbReference>
<dbReference type="Gene3D" id="2.40.170.20">
    <property type="entry name" value="TonB-dependent receptor, beta-barrel domain"/>
    <property type="match status" value="1"/>
</dbReference>
<feature type="signal peptide" evidence="14">
    <location>
        <begin position="1"/>
        <end position="16"/>
    </location>
</feature>
<evidence type="ECO:0000256" key="12">
    <source>
        <dbReference type="PROSITE-ProRule" id="PRU10144"/>
    </source>
</evidence>
<keyword evidence="10 11" id="KW-0998">Cell outer membrane</keyword>
<proteinExistence type="inferred from homology"/>
<evidence type="ECO:0000256" key="9">
    <source>
        <dbReference type="ARBA" id="ARBA00023170"/>
    </source>
</evidence>
<dbReference type="EMBL" id="JBHRTS010000006">
    <property type="protein sequence ID" value="MFC3195058.1"/>
    <property type="molecule type" value="Genomic_DNA"/>
</dbReference>
<dbReference type="InterPro" id="IPR039426">
    <property type="entry name" value="TonB-dep_rcpt-like"/>
</dbReference>
<dbReference type="Proteomes" id="UP001595533">
    <property type="component" value="Unassembled WGS sequence"/>
</dbReference>
<comment type="similarity">
    <text evidence="2">Belongs to the TonB-dependent receptor family. Hemoglobin/haptoglobin binding protein subfamily.</text>
</comment>
<dbReference type="PANTHER" id="PTHR30069:SF29">
    <property type="entry name" value="HEMOGLOBIN AND HEMOGLOBIN-HAPTOGLOBIN-BINDING PROTEIN 1-RELATED"/>
    <property type="match status" value="1"/>
</dbReference>
<dbReference type="PROSITE" id="PS52016">
    <property type="entry name" value="TONB_DEPENDENT_REC_3"/>
    <property type="match status" value="1"/>
</dbReference>
<evidence type="ECO:0000259" key="15">
    <source>
        <dbReference type="Pfam" id="PF00593"/>
    </source>
</evidence>
<keyword evidence="6 14" id="KW-0732">Signal</keyword>
<keyword evidence="5 11" id="KW-0812">Transmembrane</keyword>
<evidence type="ECO:0000256" key="1">
    <source>
        <dbReference type="ARBA" id="ARBA00004571"/>
    </source>
</evidence>
<dbReference type="Pfam" id="PF00593">
    <property type="entry name" value="TonB_dep_Rec_b-barrel"/>
    <property type="match status" value="1"/>
</dbReference>
<dbReference type="InterPro" id="IPR036942">
    <property type="entry name" value="Beta-barrel_TonB_sf"/>
</dbReference>
<reference evidence="18" key="1">
    <citation type="journal article" date="2019" name="Int. J. Syst. Evol. Microbiol.">
        <title>The Global Catalogue of Microorganisms (GCM) 10K type strain sequencing project: providing services to taxonomists for standard genome sequencing and annotation.</title>
        <authorList>
            <consortium name="The Broad Institute Genomics Platform"/>
            <consortium name="The Broad Institute Genome Sequencing Center for Infectious Disease"/>
            <person name="Wu L."/>
            <person name="Ma J."/>
        </authorList>
    </citation>
    <scope>NUCLEOTIDE SEQUENCE [LARGE SCALE GENOMIC DNA]</scope>
    <source>
        <strain evidence="18">KCTC 42953</strain>
    </source>
</reference>
<dbReference type="RefSeq" id="WP_077412011.1">
    <property type="nucleotide sequence ID" value="NZ_JBHRTS010000006.1"/>
</dbReference>
<evidence type="ECO:0000313" key="17">
    <source>
        <dbReference type="EMBL" id="MFC3195058.1"/>
    </source>
</evidence>
<dbReference type="InterPro" id="IPR010917">
    <property type="entry name" value="TonB_rcpt_CS"/>
</dbReference>
<organism evidence="17 18">
    <name type="scientific">Marinicella sediminis</name>
    <dbReference type="NCBI Taxonomy" id="1792834"/>
    <lineage>
        <taxon>Bacteria</taxon>
        <taxon>Pseudomonadati</taxon>
        <taxon>Pseudomonadota</taxon>
        <taxon>Gammaproteobacteria</taxon>
        <taxon>Lysobacterales</taxon>
        <taxon>Marinicellaceae</taxon>
        <taxon>Marinicella</taxon>
    </lineage>
</organism>
<feature type="domain" description="TonB-dependent receptor plug" evidence="16">
    <location>
        <begin position="51"/>
        <end position="157"/>
    </location>
</feature>
<evidence type="ECO:0000256" key="6">
    <source>
        <dbReference type="ARBA" id="ARBA00022729"/>
    </source>
</evidence>
<dbReference type="Pfam" id="PF07715">
    <property type="entry name" value="Plug"/>
    <property type="match status" value="1"/>
</dbReference>
<name>A0ABV7JE44_9GAMM</name>
<evidence type="ECO:0000256" key="2">
    <source>
        <dbReference type="ARBA" id="ARBA00008143"/>
    </source>
</evidence>
<keyword evidence="3 11" id="KW-0813">Transport</keyword>
<comment type="subcellular location">
    <subcellularLocation>
        <location evidence="1 11">Cell outer membrane</location>
        <topology evidence="1 11">Multi-pass membrane protein</topology>
    </subcellularLocation>
</comment>
<evidence type="ECO:0000256" key="11">
    <source>
        <dbReference type="PROSITE-ProRule" id="PRU01360"/>
    </source>
</evidence>
<comment type="caution">
    <text evidence="17">The sequence shown here is derived from an EMBL/GenBank/DDBJ whole genome shotgun (WGS) entry which is preliminary data.</text>
</comment>
<dbReference type="SUPFAM" id="SSF56935">
    <property type="entry name" value="Porins"/>
    <property type="match status" value="1"/>
</dbReference>
<evidence type="ECO:0000256" key="4">
    <source>
        <dbReference type="ARBA" id="ARBA00022452"/>
    </source>
</evidence>
<gene>
    <name evidence="17" type="ORF">ACFODZ_12470</name>
</gene>
<sequence>MKKLFLLLLSIQAVQAQELTDDQNRAENPDQDIESLAPLQVTASKTATATNDSATAVSVVTRDEIKNKPNTLLPDLLRQESGVYIQQTTPGQAIPIIRGLKGSQNVHLVDGMRLNTAFFRNAPNQYLALVDSFMTAQIEVVRGPSSVLYGGDALGGVVNVLTHTPEFYSREWELKGQVYSSWDSADEKWISHAGADFGNNKIASTIGLSYQDIGQRTTGSGESIPFTAYTSRSLNNKWVFNTSDMTNWTFDLQYTHQPATPRVDNLVAGFGETEAESRVYLFRPNERQFAHLKYTSANPTSWFDMANVHLAYQKISDNRFSQPLSGSRTDTEQNQSELLTLQADWNKAMDDDSMLVYGFESYLDTISSARQRSLTSGEAVPRDARYPDGSSMQLLAVYADWHQYAGNHEFTTGVRLSDYDIDLNSPDIEQDRLNLTDLTWHASWLYKINDQDRIFANIGRGFRPPNIFDLGQVGERSGNRFNIINPNLEPESVISVDLGYKHAGNGWQAEIVGFVSRYQDVIASVETGEVTDDGMTIVQSQNINEVDIVGLEAELNYYFSNGGHLFANLTYTHGDEETEDGAGAADRIPPTFGVIGYQQDLSDRWKMRSQVRFAETQDRLSARDLSDPRINPFGTGGFVVYDTHFTWQQGIDRQVRLGVENLFDKKYREHASGLDAPGRNYHVSFYYDF</sequence>
<evidence type="ECO:0000256" key="13">
    <source>
        <dbReference type="RuleBase" id="RU003357"/>
    </source>
</evidence>
<protein>
    <submittedName>
        <fullName evidence="17">TonB-dependent receptor plug domain-containing protein</fullName>
    </submittedName>
</protein>
<dbReference type="InterPro" id="IPR037066">
    <property type="entry name" value="Plug_dom_sf"/>
</dbReference>
<dbReference type="CDD" id="cd01347">
    <property type="entry name" value="ligand_gated_channel"/>
    <property type="match status" value="1"/>
</dbReference>
<dbReference type="Gene3D" id="2.170.130.10">
    <property type="entry name" value="TonB-dependent receptor, plug domain"/>
    <property type="match status" value="1"/>
</dbReference>
<feature type="domain" description="TonB-dependent receptor-like beta-barrel" evidence="15">
    <location>
        <begin position="246"/>
        <end position="662"/>
    </location>
</feature>
<keyword evidence="8 11" id="KW-0472">Membrane</keyword>
<dbReference type="PROSITE" id="PS01156">
    <property type="entry name" value="TONB_DEPENDENT_REC_2"/>
    <property type="match status" value="1"/>
</dbReference>
<evidence type="ECO:0000313" key="18">
    <source>
        <dbReference type="Proteomes" id="UP001595533"/>
    </source>
</evidence>